<gene>
    <name evidence="1" type="ORF">JYU34_019570</name>
</gene>
<evidence type="ECO:0000313" key="2">
    <source>
        <dbReference type="Proteomes" id="UP000823941"/>
    </source>
</evidence>
<keyword evidence="2" id="KW-1185">Reference proteome</keyword>
<dbReference type="EMBL" id="JAHIBW010000026">
    <property type="protein sequence ID" value="KAG7297545.1"/>
    <property type="molecule type" value="Genomic_DNA"/>
</dbReference>
<name>A0ABQ7PXB7_PLUXY</name>
<proteinExistence type="predicted"/>
<organism evidence="1 2">
    <name type="scientific">Plutella xylostella</name>
    <name type="common">Diamondback moth</name>
    <name type="synonym">Plutella maculipennis</name>
    <dbReference type="NCBI Taxonomy" id="51655"/>
    <lineage>
        <taxon>Eukaryota</taxon>
        <taxon>Metazoa</taxon>
        <taxon>Ecdysozoa</taxon>
        <taxon>Arthropoda</taxon>
        <taxon>Hexapoda</taxon>
        <taxon>Insecta</taxon>
        <taxon>Pterygota</taxon>
        <taxon>Neoptera</taxon>
        <taxon>Endopterygota</taxon>
        <taxon>Lepidoptera</taxon>
        <taxon>Glossata</taxon>
        <taxon>Ditrysia</taxon>
        <taxon>Yponomeutoidea</taxon>
        <taxon>Plutellidae</taxon>
        <taxon>Plutella</taxon>
    </lineage>
</organism>
<protein>
    <submittedName>
        <fullName evidence="1">Uncharacterized protein</fullName>
    </submittedName>
</protein>
<accession>A0ABQ7PXB7</accession>
<reference evidence="1 2" key="1">
    <citation type="submission" date="2021-06" db="EMBL/GenBank/DDBJ databases">
        <title>A haploid diamondback moth (Plutella xylostella L.) genome assembly resolves 31 chromosomes and identifies a diamide resistance mutation.</title>
        <authorList>
            <person name="Ward C.M."/>
            <person name="Perry K.D."/>
            <person name="Baker G."/>
            <person name="Powis K."/>
            <person name="Heckel D.G."/>
            <person name="Baxter S.W."/>
        </authorList>
    </citation>
    <scope>NUCLEOTIDE SEQUENCE [LARGE SCALE GENOMIC DNA]</scope>
    <source>
        <strain evidence="1 2">LV</strain>
        <tissue evidence="1">Single pupa</tissue>
    </source>
</reference>
<evidence type="ECO:0000313" key="1">
    <source>
        <dbReference type="EMBL" id="KAG7297545.1"/>
    </source>
</evidence>
<comment type="caution">
    <text evidence="1">The sequence shown here is derived from an EMBL/GenBank/DDBJ whole genome shotgun (WGS) entry which is preliminary data.</text>
</comment>
<sequence>MLGSLVVEAKKLVKAHVHYCVKCVRHAAATKTQYTSYGRLVAGSQTGWLMARRKRLLGAEVDTGIEPRNLGTAVGATICANHSSRQTNYRMLKNGYSKPKDRI</sequence>
<dbReference type="Proteomes" id="UP000823941">
    <property type="component" value="Chromosome 26"/>
</dbReference>